<dbReference type="Proteomes" id="UP000832011">
    <property type="component" value="Chromosome"/>
</dbReference>
<protein>
    <submittedName>
        <fullName evidence="1">Uncharacterized protein</fullName>
    </submittedName>
</protein>
<organism evidence="1 2">
    <name type="scientific">Vitreoscilla massiliensis</name>
    <dbReference type="NCBI Taxonomy" id="1689272"/>
    <lineage>
        <taxon>Bacteria</taxon>
        <taxon>Pseudomonadati</taxon>
        <taxon>Pseudomonadota</taxon>
        <taxon>Betaproteobacteria</taxon>
        <taxon>Neisseriales</taxon>
        <taxon>Neisseriaceae</taxon>
        <taxon>Vitreoscilla</taxon>
    </lineage>
</organism>
<gene>
    <name evidence="1" type="ORF">LVJ82_03420</name>
</gene>
<evidence type="ECO:0000313" key="2">
    <source>
        <dbReference type="Proteomes" id="UP000832011"/>
    </source>
</evidence>
<reference evidence="1 2" key="1">
    <citation type="journal article" date="2022" name="Res Sq">
        <title>Evolution of multicellular longitudinally dividing oral cavity symbionts (Neisseriaceae).</title>
        <authorList>
            <person name="Nyongesa S."/>
            <person name="Weber P."/>
            <person name="Bernet E."/>
            <person name="Pullido F."/>
            <person name="Nieckarz M."/>
            <person name="Delaby M."/>
            <person name="Nieves C."/>
            <person name="Viehboeck T."/>
            <person name="Krause N."/>
            <person name="Rivera-Millot A."/>
            <person name="Nakamura A."/>
            <person name="Vischer N."/>
            <person name="VanNieuwenhze M."/>
            <person name="Brun Y."/>
            <person name="Cava F."/>
            <person name="Bulgheresi S."/>
            <person name="Veyrier F."/>
        </authorList>
    </citation>
    <scope>NUCLEOTIDE SEQUENCE [LARGE SCALE GENOMIC DNA]</scope>
    <source>
        <strain evidence="1 2">SN4</strain>
    </source>
</reference>
<dbReference type="EMBL" id="CP091511">
    <property type="protein sequence ID" value="UOO90052.1"/>
    <property type="molecule type" value="Genomic_DNA"/>
</dbReference>
<sequence length="123" mass="14970">MRLQQSFHIADLHYQVQLKHQELEFCLKNPPRRLLPHRADSWLLFWDEDQYENLDFDAPVFQVLQHVSAIVLAWIARHDIRYFEFSTETRKANIYERALKRHLPKNYAYQRCVNAFYVYALCV</sequence>
<dbReference type="RefSeq" id="WP_058356048.1">
    <property type="nucleotide sequence ID" value="NZ_CABKVG010000008.1"/>
</dbReference>
<proteinExistence type="predicted"/>
<name>A0ABY4E2Q4_9NEIS</name>
<evidence type="ECO:0000313" key="1">
    <source>
        <dbReference type="EMBL" id="UOO90052.1"/>
    </source>
</evidence>
<keyword evidence="2" id="KW-1185">Reference proteome</keyword>
<accession>A0ABY4E2Q4</accession>